<reference evidence="4" key="5">
    <citation type="submission" date="2015-06" db="UniProtKB">
        <authorList>
            <consortium name="EnsemblFungi"/>
        </authorList>
    </citation>
    <scope>IDENTIFICATION</scope>
    <source>
        <strain evidence="4">ATCC 64411</strain>
    </source>
</reference>
<dbReference type="OrthoDB" id="272370at2759"/>
<gene>
    <name evidence="3" type="ORF">MAPG_03006</name>
</gene>
<dbReference type="EMBL" id="GL876967">
    <property type="protein sequence ID" value="KLU83957.1"/>
    <property type="molecule type" value="Genomic_DNA"/>
</dbReference>
<dbReference type="EnsemblFungi" id="MAPG_03006T0">
    <property type="protein sequence ID" value="MAPG_03006T0"/>
    <property type="gene ID" value="MAPG_03006"/>
</dbReference>
<proteinExistence type="predicted"/>
<comment type="function">
    <text evidence="1">Phosphorylates Ins(1,3,4,5,6)P5 at position 2 to form Ins(1,2,3,4,5,6)P6 (InsP6 or phytate).</text>
</comment>
<reference evidence="3" key="3">
    <citation type="submission" date="2011-03" db="EMBL/GenBank/DDBJ databases">
        <title>Annotation of Magnaporthe poae ATCC 64411.</title>
        <authorList>
            <person name="Ma L.-J."/>
            <person name="Dead R."/>
            <person name="Young S.K."/>
            <person name="Zeng Q."/>
            <person name="Gargeya S."/>
            <person name="Fitzgerald M."/>
            <person name="Haas B."/>
            <person name="Abouelleil A."/>
            <person name="Alvarado L."/>
            <person name="Arachchi H.M."/>
            <person name="Berlin A."/>
            <person name="Brown A."/>
            <person name="Chapman S.B."/>
            <person name="Chen Z."/>
            <person name="Dunbar C."/>
            <person name="Freedman E."/>
            <person name="Gearin G."/>
            <person name="Gellesch M."/>
            <person name="Goldberg J."/>
            <person name="Griggs A."/>
            <person name="Gujja S."/>
            <person name="Heiman D."/>
            <person name="Howarth C."/>
            <person name="Larson L."/>
            <person name="Lui A."/>
            <person name="MacDonald P.J.P."/>
            <person name="Mehta T."/>
            <person name="Montmayeur A."/>
            <person name="Murphy C."/>
            <person name="Neiman D."/>
            <person name="Pearson M."/>
            <person name="Priest M."/>
            <person name="Roberts A."/>
            <person name="Saif S."/>
            <person name="Shea T."/>
            <person name="Shenoy N."/>
            <person name="Sisk P."/>
            <person name="Stolte C."/>
            <person name="Sykes S."/>
            <person name="Yandava C."/>
            <person name="Wortman J."/>
            <person name="Nusbaum C."/>
            <person name="Birren B."/>
        </authorList>
    </citation>
    <scope>NUCLEOTIDE SEQUENCE</scope>
    <source>
        <strain evidence="3">ATCC 64411</strain>
    </source>
</reference>
<dbReference type="eggNOG" id="ENOG502S7VH">
    <property type="taxonomic scope" value="Eukaryota"/>
</dbReference>
<comment type="catalytic activity">
    <reaction evidence="1">
        <text>1D-myo-inositol 1,3,4,5,6-pentakisphosphate + ATP = 1D-myo-inositol hexakisphosphate + ADP + H(+)</text>
        <dbReference type="Rhea" id="RHEA:20313"/>
        <dbReference type="ChEBI" id="CHEBI:15378"/>
        <dbReference type="ChEBI" id="CHEBI:30616"/>
        <dbReference type="ChEBI" id="CHEBI:57733"/>
        <dbReference type="ChEBI" id="CHEBI:58130"/>
        <dbReference type="ChEBI" id="CHEBI:456216"/>
        <dbReference type="EC" id="2.7.1.158"/>
    </reaction>
</comment>
<evidence type="ECO:0000313" key="5">
    <source>
        <dbReference type="Proteomes" id="UP000011715"/>
    </source>
</evidence>
<dbReference type="Proteomes" id="UP000011715">
    <property type="component" value="Unassembled WGS sequence"/>
</dbReference>
<keyword evidence="1" id="KW-0547">Nucleotide-binding</keyword>
<accession>A0A0C4DSW3</accession>
<keyword evidence="5" id="KW-1185">Reference proteome</keyword>
<keyword evidence="1" id="KW-0067">ATP-binding</keyword>
<comment type="domain">
    <text evidence="1">The EXKPK motif is conserved in inositol-pentakisphosphate 2-kinases of both family 1 and 2.</text>
</comment>
<keyword evidence="1" id="KW-0808">Transferase</keyword>
<dbReference type="InterPro" id="IPR009286">
    <property type="entry name" value="Ins_P5_2-kin"/>
</dbReference>
<dbReference type="Pfam" id="PF06090">
    <property type="entry name" value="Ins_P5_2-kin"/>
    <property type="match status" value="1"/>
</dbReference>
<sequence>MSAAGDPASVLQHTPEAQPFPHGTGPSVRYVAEGMANIVFSFPGAKGNMRDLLIRVPKDVTGSYDDIHRHWCQHIYPLFRPVDLVPQYLVTLDGTANSDLVRSAIKKELDSVDKEKGRSAKFRGSKLKEDIRDAMLVRNMRPSE</sequence>
<protein>
    <recommendedName>
        <fullName evidence="1">Inositol-pentakisphosphate 2-kinase</fullName>
        <ecNumber evidence="1">2.7.1.158</ecNumber>
    </recommendedName>
</protein>
<evidence type="ECO:0000313" key="4">
    <source>
        <dbReference type="EnsemblFungi" id="MAPG_03006T0"/>
    </source>
</evidence>
<reference evidence="3" key="2">
    <citation type="submission" date="2010-05" db="EMBL/GenBank/DDBJ databases">
        <title>The Genome Sequence of Magnaporthe poae strain ATCC 64411.</title>
        <authorList>
            <consortium name="The Broad Institute Genome Sequencing Platform"/>
            <consortium name="Broad Institute Genome Sequencing Center for Infectious Disease"/>
            <person name="Ma L.-J."/>
            <person name="Dead R."/>
            <person name="Young S."/>
            <person name="Zeng Q."/>
            <person name="Koehrsen M."/>
            <person name="Alvarado L."/>
            <person name="Berlin A."/>
            <person name="Chapman S.B."/>
            <person name="Chen Z."/>
            <person name="Freedman E."/>
            <person name="Gellesch M."/>
            <person name="Goldberg J."/>
            <person name="Griggs A."/>
            <person name="Gujja S."/>
            <person name="Heilman E.R."/>
            <person name="Heiman D."/>
            <person name="Hepburn T."/>
            <person name="Howarth C."/>
            <person name="Jen D."/>
            <person name="Larson L."/>
            <person name="Mehta T."/>
            <person name="Neiman D."/>
            <person name="Pearson M."/>
            <person name="Roberts A."/>
            <person name="Saif S."/>
            <person name="Shea T."/>
            <person name="Shenoy N."/>
            <person name="Sisk P."/>
            <person name="Stolte C."/>
            <person name="Sykes S."/>
            <person name="Walk T."/>
            <person name="White J."/>
            <person name="Yandava C."/>
            <person name="Haas B."/>
            <person name="Nusbaum C."/>
            <person name="Birren B."/>
        </authorList>
    </citation>
    <scope>NUCLEOTIDE SEQUENCE</scope>
    <source>
        <strain evidence="3">ATCC 64411</strain>
    </source>
</reference>
<dbReference type="GO" id="GO:0005524">
    <property type="term" value="F:ATP binding"/>
    <property type="evidence" value="ECO:0007669"/>
    <property type="project" value="UniProtKB-KW"/>
</dbReference>
<reference evidence="4" key="4">
    <citation type="journal article" date="2015" name="G3 (Bethesda)">
        <title>Genome sequences of three phytopathogenic species of the Magnaporthaceae family of fungi.</title>
        <authorList>
            <person name="Okagaki L.H."/>
            <person name="Nunes C.C."/>
            <person name="Sailsbery J."/>
            <person name="Clay B."/>
            <person name="Brown D."/>
            <person name="John T."/>
            <person name="Oh Y."/>
            <person name="Young N."/>
            <person name="Fitzgerald M."/>
            <person name="Haas B.J."/>
            <person name="Zeng Q."/>
            <person name="Young S."/>
            <person name="Adiconis X."/>
            <person name="Fan L."/>
            <person name="Levin J.Z."/>
            <person name="Mitchell T.K."/>
            <person name="Okubara P.A."/>
            <person name="Farman M.L."/>
            <person name="Kohn L.M."/>
            <person name="Birren B."/>
            <person name="Ma L.-J."/>
            <person name="Dean R.A."/>
        </authorList>
    </citation>
    <scope>NUCLEOTIDE SEQUENCE</scope>
    <source>
        <strain evidence="4">ATCC 64411 / 73-15</strain>
    </source>
</reference>
<evidence type="ECO:0000256" key="1">
    <source>
        <dbReference type="RuleBase" id="RU364126"/>
    </source>
</evidence>
<organism evidence="4 5">
    <name type="scientific">Magnaporthiopsis poae (strain ATCC 64411 / 73-15)</name>
    <name type="common">Kentucky bluegrass fungus</name>
    <name type="synonym">Magnaporthe poae</name>
    <dbReference type="NCBI Taxonomy" id="644358"/>
    <lineage>
        <taxon>Eukaryota</taxon>
        <taxon>Fungi</taxon>
        <taxon>Dikarya</taxon>
        <taxon>Ascomycota</taxon>
        <taxon>Pezizomycotina</taxon>
        <taxon>Sordariomycetes</taxon>
        <taxon>Sordariomycetidae</taxon>
        <taxon>Magnaporthales</taxon>
        <taxon>Magnaporthaceae</taxon>
        <taxon>Magnaporthiopsis</taxon>
    </lineage>
</organism>
<dbReference type="AlphaFoldDB" id="A0A0C4DSW3"/>
<dbReference type="EC" id="2.7.1.158" evidence="1"/>
<evidence type="ECO:0000256" key="2">
    <source>
        <dbReference type="SAM" id="MobiDB-lite"/>
    </source>
</evidence>
<dbReference type="VEuPathDB" id="FungiDB:MAPG_03006"/>
<dbReference type="EMBL" id="ADBL01000728">
    <property type="status" value="NOT_ANNOTATED_CDS"/>
    <property type="molecule type" value="Genomic_DNA"/>
</dbReference>
<keyword evidence="1" id="KW-0418">Kinase</keyword>
<name>A0A0C4DSW3_MAGP6</name>
<evidence type="ECO:0000313" key="3">
    <source>
        <dbReference type="EMBL" id="KLU83957.1"/>
    </source>
</evidence>
<reference evidence="5" key="1">
    <citation type="submission" date="2010-05" db="EMBL/GenBank/DDBJ databases">
        <title>The genome sequence of Magnaporthe poae strain ATCC 64411.</title>
        <authorList>
            <person name="Ma L.-J."/>
            <person name="Dead R."/>
            <person name="Young S."/>
            <person name="Zeng Q."/>
            <person name="Koehrsen M."/>
            <person name="Alvarado L."/>
            <person name="Berlin A."/>
            <person name="Chapman S.B."/>
            <person name="Chen Z."/>
            <person name="Freedman E."/>
            <person name="Gellesch M."/>
            <person name="Goldberg J."/>
            <person name="Griggs A."/>
            <person name="Gujja S."/>
            <person name="Heilman E.R."/>
            <person name="Heiman D."/>
            <person name="Hepburn T."/>
            <person name="Howarth C."/>
            <person name="Jen D."/>
            <person name="Larson L."/>
            <person name="Mehta T."/>
            <person name="Neiman D."/>
            <person name="Pearson M."/>
            <person name="Roberts A."/>
            <person name="Saif S."/>
            <person name="Shea T."/>
            <person name="Shenoy N."/>
            <person name="Sisk P."/>
            <person name="Stolte C."/>
            <person name="Sykes S."/>
            <person name="Walk T."/>
            <person name="White J."/>
            <person name="Yandava C."/>
            <person name="Haas B."/>
            <person name="Nusbaum C."/>
            <person name="Birren B."/>
        </authorList>
    </citation>
    <scope>NUCLEOTIDE SEQUENCE [LARGE SCALE GENOMIC DNA]</scope>
    <source>
        <strain evidence="5">ATCC 64411 / 73-15</strain>
    </source>
</reference>
<dbReference type="STRING" id="644358.A0A0C4DSW3"/>
<dbReference type="GO" id="GO:0035299">
    <property type="term" value="F:inositol-1,3,4,5,6-pentakisphosphate 2-kinase activity"/>
    <property type="evidence" value="ECO:0007669"/>
    <property type="project" value="UniProtKB-EC"/>
</dbReference>
<feature type="region of interest" description="Disordered" evidence="2">
    <location>
        <begin position="1"/>
        <end position="25"/>
    </location>
</feature>